<reference evidence="10" key="1">
    <citation type="submission" date="2017-01" db="EMBL/GenBank/DDBJ databases">
        <authorList>
            <person name="Varghese N."/>
            <person name="Submissions S."/>
        </authorList>
    </citation>
    <scope>NUCLEOTIDE SEQUENCE [LARGE SCALE GENOMIC DNA]</scope>
    <source>
        <strain evidence="10">DSM 45196</strain>
    </source>
</reference>
<dbReference type="RefSeq" id="WP_076523275.1">
    <property type="nucleotide sequence ID" value="NZ_CP048103.1"/>
</dbReference>
<keyword evidence="3" id="KW-0813">Transport</keyword>
<evidence type="ECO:0000256" key="3">
    <source>
        <dbReference type="ARBA" id="ARBA00022448"/>
    </source>
</evidence>
<feature type="transmembrane region" description="Helical" evidence="8">
    <location>
        <begin position="321"/>
        <end position="338"/>
    </location>
</feature>
<proteinExistence type="inferred from homology"/>
<keyword evidence="10" id="KW-1185">Reference proteome</keyword>
<evidence type="ECO:0000256" key="5">
    <source>
        <dbReference type="ARBA" id="ARBA00022692"/>
    </source>
</evidence>
<feature type="transmembrane region" description="Helical" evidence="8">
    <location>
        <begin position="45"/>
        <end position="70"/>
    </location>
</feature>
<dbReference type="InterPro" id="IPR004761">
    <property type="entry name" value="Spore_GerAB"/>
</dbReference>
<evidence type="ECO:0000256" key="4">
    <source>
        <dbReference type="ARBA" id="ARBA00022544"/>
    </source>
</evidence>
<keyword evidence="5 8" id="KW-0812">Transmembrane</keyword>
<feature type="transmembrane region" description="Helical" evidence="8">
    <location>
        <begin position="160"/>
        <end position="180"/>
    </location>
</feature>
<keyword evidence="7 8" id="KW-0472">Membrane</keyword>
<dbReference type="GO" id="GO:0009847">
    <property type="term" value="P:spore germination"/>
    <property type="evidence" value="ECO:0007669"/>
    <property type="project" value="InterPro"/>
</dbReference>
<feature type="transmembrane region" description="Helical" evidence="8">
    <location>
        <begin position="91"/>
        <end position="115"/>
    </location>
</feature>
<dbReference type="Gene3D" id="1.20.1740.10">
    <property type="entry name" value="Amino acid/polyamine transporter I"/>
    <property type="match status" value="1"/>
</dbReference>
<protein>
    <submittedName>
        <fullName evidence="9">Spore germination protein (Amino acid permease)</fullName>
    </submittedName>
</protein>
<name>A0A1N7J244_9BACL</name>
<dbReference type="Proteomes" id="UP000186795">
    <property type="component" value="Unassembled WGS sequence"/>
</dbReference>
<comment type="similarity">
    <text evidence="2">Belongs to the amino acid-polyamine-organocation (APC) superfamily. Spore germination protein (SGP) (TC 2.A.3.9) family.</text>
</comment>
<feature type="transmembrane region" description="Helical" evidence="8">
    <location>
        <begin position="232"/>
        <end position="253"/>
    </location>
</feature>
<dbReference type="OrthoDB" id="2716906at2"/>
<evidence type="ECO:0000256" key="6">
    <source>
        <dbReference type="ARBA" id="ARBA00022989"/>
    </source>
</evidence>
<dbReference type="PANTHER" id="PTHR34975">
    <property type="entry name" value="SPORE GERMINATION PROTEIN A2"/>
    <property type="match status" value="1"/>
</dbReference>
<feature type="transmembrane region" description="Helical" evidence="8">
    <location>
        <begin position="200"/>
        <end position="220"/>
    </location>
</feature>
<dbReference type="Pfam" id="PF03845">
    <property type="entry name" value="Spore_permease"/>
    <property type="match status" value="1"/>
</dbReference>
<accession>A0A1N7J244</accession>
<dbReference type="PANTHER" id="PTHR34975:SF2">
    <property type="entry name" value="SPORE GERMINATION PROTEIN A2"/>
    <property type="match status" value="1"/>
</dbReference>
<comment type="subcellular location">
    <subcellularLocation>
        <location evidence="1">Membrane</location>
        <topology evidence="1">Multi-pass membrane protein</topology>
    </subcellularLocation>
</comment>
<organism evidence="9 10">
    <name type="scientific">Kroppenstedtia eburnea</name>
    <dbReference type="NCBI Taxonomy" id="714067"/>
    <lineage>
        <taxon>Bacteria</taxon>
        <taxon>Bacillati</taxon>
        <taxon>Bacillota</taxon>
        <taxon>Bacilli</taxon>
        <taxon>Bacillales</taxon>
        <taxon>Thermoactinomycetaceae</taxon>
        <taxon>Kroppenstedtia</taxon>
    </lineage>
</organism>
<gene>
    <name evidence="9" type="ORF">SAMN05421790_101637</name>
</gene>
<dbReference type="EMBL" id="FTOD01000001">
    <property type="protein sequence ID" value="SIS43415.1"/>
    <property type="molecule type" value="Genomic_DNA"/>
</dbReference>
<feature type="transmembrane region" description="Helical" evidence="8">
    <location>
        <begin position="350"/>
        <end position="371"/>
    </location>
</feature>
<dbReference type="AlphaFoldDB" id="A0A1N7J244"/>
<evidence type="ECO:0000256" key="2">
    <source>
        <dbReference type="ARBA" id="ARBA00007998"/>
    </source>
</evidence>
<evidence type="ECO:0000313" key="9">
    <source>
        <dbReference type="EMBL" id="SIS43415.1"/>
    </source>
</evidence>
<dbReference type="GO" id="GO:0016020">
    <property type="term" value="C:membrane"/>
    <property type="evidence" value="ECO:0007669"/>
    <property type="project" value="UniProtKB-SubCell"/>
</dbReference>
<feature type="transmembrane region" description="Helical" evidence="8">
    <location>
        <begin position="286"/>
        <end position="309"/>
    </location>
</feature>
<evidence type="ECO:0000256" key="1">
    <source>
        <dbReference type="ARBA" id="ARBA00004141"/>
    </source>
</evidence>
<evidence type="ECO:0000313" key="10">
    <source>
        <dbReference type="Proteomes" id="UP000186795"/>
    </source>
</evidence>
<dbReference type="NCBIfam" id="TIGR00912">
    <property type="entry name" value="2A0309"/>
    <property type="match status" value="1"/>
</dbReference>
<feature type="transmembrane region" description="Helical" evidence="8">
    <location>
        <begin position="121"/>
        <end position="148"/>
    </location>
</feature>
<evidence type="ECO:0000256" key="8">
    <source>
        <dbReference type="SAM" id="Phobius"/>
    </source>
</evidence>
<evidence type="ECO:0000256" key="7">
    <source>
        <dbReference type="ARBA" id="ARBA00023136"/>
    </source>
</evidence>
<keyword evidence="4" id="KW-0309">Germination</keyword>
<sequence length="385" mass="42363">MNRNQQQLNQSISLYQGYALVMSTLIGVGVLQFQRGIVQEAGPNGVWTILIGGLTPLAEAGLITLLMKRFPGKNIVQLTRDLLGTDKNPRLGTWLSLPFLGALSIFWLVATAIVARTFGEVLISAILPMTPMDVIVGTLIASATIVVVQRPQIIARFCEFLLPVLFLPIAILLLTLVQGAELENFLPLFELDGKQLLNSVLTSSFPFAGASVLYIFMGYYQQPKQALKPHLLAVFTVIIGYWVTLTTAIGVFGPHELTTLMWPTMDLVKQAEVPGQLLSRLESPILSIWVVAVFTTMMTVFGAFVDLGVTLFNLKERHHKWLAWGTAPILYGLALWPSDLQQLFKWADRGGLYGFITSFSVALILLGIAWFRGRKGNKSDVSSSA</sequence>
<keyword evidence="6 8" id="KW-1133">Transmembrane helix</keyword>
<feature type="transmembrane region" description="Helical" evidence="8">
    <location>
        <begin position="12"/>
        <end position="33"/>
    </location>
</feature>